<dbReference type="Pfam" id="PF17775">
    <property type="entry name" value="YchJ_M-like"/>
    <property type="match status" value="1"/>
</dbReference>
<evidence type="ECO:0000313" key="3">
    <source>
        <dbReference type="Proteomes" id="UP001157134"/>
    </source>
</evidence>
<protein>
    <recommendedName>
        <fullName evidence="1">YchJ-like middle NTF2-like domain-containing protein</fullName>
    </recommendedName>
</protein>
<proteinExistence type="predicted"/>
<feature type="domain" description="YchJ-like middle NTF2-like" evidence="1">
    <location>
        <begin position="1"/>
        <end position="88"/>
    </location>
</feature>
<dbReference type="PANTHER" id="PTHR33747:SF1">
    <property type="entry name" value="ADENYLATE CYCLASE-ASSOCIATED CAP C-TERMINAL DOMAIN-CONTAINING PROTEIN"/>
    <property type="match status" value="1"/>
</dbReference>
<comment type="caution">
    <text evidence="2">The sequence shown here is derived from an EMBL/GenBank/DDBJ whole genome shotgun (WGS) entry which is preliminary data.</text>
</comment>
<gene>
    <name evidence="2" type="ORF">tloyanaT_18400</name>
</gene>
<sequence length="124" mass="14258">MRSRYSAYALTNALYIFNTYHSSKRQSISVDELDEWARATTWLKLEINATSQDTVTFTATYVEAGQLFEIQELSRFSIEANEWRYVDGDILKHNALPKPKRNEKCPCGSLKKLKQCCGVKSNLI</sequence>
<dbReference type="EMBL" id="BSSV01000003">
    <property type="protein sequence ID" value="GLX85588.1"/>
    <property type="molecule type" value="Genomic_DNA"/>
</dbReference>
<reference evidence="2 3" key="1">
    <citation type="submission" date="2023-03" db="EMBL/GenBank/DDBJ databases">
        <title>Thalassotalea loyana LMG 22536T draft genome sequence.</title>
        <authorList>
            <person name="Sawabe T."/>
        </authorList>
    </citation>
    <scope>NUCLEOTIDE SEQUENCE [LARGE SCALE GENOMIC DNA]</scope>
    <source>
        <strain evidence="2 3">LMG 22536</strain>
    </source>
</reference>
<dbReference type="SUPFAM" id="SSF103642">
    <property type="entry name" value="Sec-C motif"/>
    <property type="match status" value="1"/>
</dbReference>
<dbReference type="InterPro" id="IPR048469">
    <property type="entry name" value="YchJ-like_M"/>
</dbReference>
<dbReference type="Gene3D" id="3.10.450.50">
    <property type="match status" value="1"/>
</dbReference>
<dbReference type="InterPro" id="IPR032710">
    <property type="entry name" value="NTF2-like_dom_sf"/>
</dbReference>
<dbReference type="PANTHER" id="PTHR33747">
    <property type="entry name" value="UPF0225 PROTEIN SCO1677"/>
    <property type="match status" value="1"/>
</dbReference>
<dbReference type="Pfam" id="PF02810">
    <property type="entry name" value="SEC-C"/>
    <property type="match status" value="1"/>
</dbReference>
<dbReference type="InterPro" id="IPR004027">
    <property type="entry name" value="SEC_C_motif"/>
</dbReference>
<organism evidence="2 3">
    <name type="scientific">Thalassotalea loyana</name>
    <dbReference type="NCBI Taxonomy" id="280483"/>
    <lineage>
        <taxon>Bacteria</taxon>
        <taxon>Pseudomonadati</taxon>
        <taxon>Pseudomonadota</taxon>
        <taxon>Gammaproteobacteria</taxon>
        <taxon>Alteromonadales</taxon>
        <taxon>Colwelliaceae</taxon>
        <taxon>Thalassotalea</taxon>
    </lineage>
</organism>
<dbReference type="SUPFAM" id="SSF54427">
    <property type="entry name" value="NTF2-like"/>
    <property type="match status" value="1"/>
</dbReference>
<dbReference type="Proteomes" id="UP001157134">
    <property type="component" value="Unassembled WGS sequence"/>
</dbReference>
<accession>A0ABQ6HBV2</accession>
<name>A0ABQ6HBV2_9GAMM</name>
<evidence type="ECO:0000259" key="1">
    <source>
        <dbReference type="Pfam" id="PF17775"/>
    </source>
</evidence>
<evidence type="ECO:0000313" key="2">
    <source>
        <dbReference type="EMBL" id="GLX85588.1"/>
    </source>
</evidence>
<keyword evidence="3" id="KW-1185">Reference proteome</keyword>